<protein>
    <submittedName>
        <fullName evidence="1">Uncharacterized protein</fullName>
    </submittedName>
</protein>
<dbReference type="EMBL" id="QPKV01000004">
    <property type="protein sequence ID" value="RDC56302.1"/>
    <property type="molecule type" value="Genomic_DNA"/>
</dbReference>
<evidence type="ECO:0000313" key="2">
    <source>
        <dbReference type="Proteomes" id="UP000253961"/>
    </source>
</evidence>
<proteinExistence type="predicted"/>
<accession>A0A369PVK7</accession>
<dbReference type="RefSeq" id="WP_115403031.1">
    <property type="nucleotide sequence ID" value="NZ_QPKV01000004.1"/>
</dbReference>
<dbReference type="OrthoDB" id="750652at2"/>
<dbReference type="PROSITE" id="PS51257">
    <property type="entry name" value="PROKAR_LIPOPROTEIN"/>
    <property type="match status" value="1"/>
</dbReference>
<dbReference type="AlphaFoldDB" id="A0A369PVK7"/>
<organism evidence="1 2">
    <name type="scientific">Pedobacter chinensis</name>
    <dbReference type="NCBI Taxonomy" id="2282421"/>
    <lineage>
        <taxon>Bacteria</taxon>
        <taxon>Pseudomonadati</taxon>
        <taxon>Bacteroidota</taxon>
        <taxon>Sphingobacteriia</taxon>
        <taxon>Sphingobacteriales</taxon>
        <taxon>Sphingobacteriaceae</taxon>
        <taxon>Pedobacter</taxon>
    </lineage>
</organism>
<evidence type="ECO:0000313" key="1">
    <source>
        <dbReference type="EMBL" id="RDC56302.1"/>
    </source>
</evidence>
<keyword evidence="2" id="KW-1185">Reference proteome</keyword>
<sequence>MKTTLLALFLSITLLACKQGKLEKTLTSRVITDQDDFNEFPKTKDKVISIEDVYSENPDSSGGFSVKFKDTAIYIQDGSKPLARKFQEARFINSQKTAVLVQIADGAGKISPFYIISLKNGQPDAVALIKPSDGKGDKDFAKGLEEITRTSILINNDFVISTVRGKVYPVKRKNANELIQGNFILNSGDRTTLVFSGDSSLYQVNYLTGETAELPVPAKVLRSGTMVREIQQNYSWFKNARGTSFLKENPDDDRIVDIKEFKH</sequence>
<name>A0A369PVK7_9SPHI</name>
<dbReference type="Proteomes" id="UP000253961">
    <property type="component" value="Unassembled WGS sequence"/>
</dbReference>
<reference evidence="1 2" key="1">
    <citation type="submission" date="2018-07" db="EMBL/GenBank/DDBJ databases">
        <title>Pedobacter sp. nov., isolated from soil.</title>
        <authorList>
            <person name="Zhou L.Y."/>
            <person name="Du Z.J."/>
        </authorList>
    </citation>
    <scope>NUCLEOTIDE SEQUENCE [LARGE SCALE GENOMIC DNA]</scope>
    <source>
        <strain evidence="1 2">JDX94</strain>
    </source>
</reference>
<gene>
    <name evidence="1" type="ORF">DU508_11890</name>
</gene>
<comment type="caution">
    <text evidence="1">The sequence shown here is derived from an EMBL/GenBank/DDBJ whole genome shotgun (WGS) entry which is preliminary data.</text>
</comment>